<feature type="transmembrane region" description="Helical" evidence="1">
    <location>
        <begin position="57"/>
        <end position="83"/>
    </location>
</feature>
<dbReference type="Pfam" id="PF10011">
    <property type="entry name" value="DUF2254"/>
    <property type="match status" value="1"/>
</dbReference>
<evidence type="ECO:0000313" key="3">
    <source>
        <dbReference type="Proteomes" id="UP000198893"/>
    </source>
</evidence>
<dbReference type="InterPro" id="IPR018723">
    <property type="entry name" value="DUF2254_membrane"/>
</dbReference>
<feature type="transmembrane region" description="Helical" evidence="1">
    <location>
        <begin position="133"/>
        <end position="155"/>
    </location>
</feature>
<keyword evidence="1" id="KW-0472">Membrane</keyword>
<name>A0A1H8NCH2_9RHOB</name>
<keyword evidence="1" id="KW-0812">Transmembrane</keyword>
<organism evidence="2 3">
    <name type="scientific">Salinihabitans flavidus</name>
    <dbReference type="NCBI Taxonomy" id="569882"/>
    <lineage>
        <taxon>Bacteria</taxon>
        <taxon>Pseudomonadati</taxon>
        <taxon>Pseudomonadota</taxon>
        <taxon>Alphaproteobacteria</taxon>
        <taxon>Rhodobacterales</taxon>
        <taxon>Roseobacteraceae</taxon>
        <taxon>Salinihabitans</taxon>
    </lineage>
</organism>
<gene>
    <name evidence="2" type="ORF">SAMN04490248_103111</name>
</gene>
<reference evidence="2 3" key="1">
    <citation type="submission" date="2016-10" db="EMBL/GenBank/DDBJ databases">
        <authorList>
            <person name="de Groot N.N."/>
        </authorList>
    </citation>
    <scope>NUCLEOTIDE SEQUENCE [LARGE SCALE GENOMIC DNA]</scope>
    <source>
        <strain evidence="2 3">DSM 27842</strain>
    </source>
</reference>
<protein>
    <submittedName>
        <fullName evidence="2">Uncharacterized membrane protein</fullName>
    </submittedName>
</protein>
<dbReference type="Proteomes" id="UP000198893">
    <property type="component" value="Unassembled WGS sequence"/>
</dbReference>
<dbReference type="RefSeq" id="WP_175483156.1">
    <property type="nucleotide sequence ID" value="NZ_FODS01000003.1"/>
</dbReference>
<evidence type="ECO:0000313" key="2">
    <source>
        <dbReference type="EMBL" id="SEO27305.1"/>
    </source>
</evidence>
<sequence>MIESFLGLLRRLSRRLVVRVALFACLALVALGLSVVAEPLVPDWAVRYLGSGSLDAILNVLATTMLAVTTFSLSVMTSALHAAAGTATPRARLVLREDRVTQSVLASFVGAFLFAMIGIILRATPLMGEKESVVLFLFTIFVVAQVIVAIIRWIGHLEGLGSLDRTARQLQARATVAIERDARAPCLGAGCWSEQERDCRDGGDAIRARRDGYVQHILQGALQSEAAALDRTLCIAVRPGDYICRGMPLMFTERVTEIKPAKLTVLRESFVIGDTRSFDQDPRLGVTVLTEIASRALSSGVNDPQTAIDIVNRLGALLLRADPQEGIETEPPKYDRLRVLPVELDELYRLSFDVIARDAANTQELCRALSDRLSMLARTSGSTGRSAARACAERCDLSL</sequence>
<keyword evidence="3" id="KW-1185">Reference proteome</keyword>
<dbReference type="EMBL" id="FODS01000003">
    <property type="protein sequence ID" value="SEO27305.1"/>
    <property type="molecule type" value="Genomic_DNA"/>
</dbReference>
<keyword evidence="1" id="KW-1133">Transmembrane helix</keyword>
<evidence type="ECO:0000256" key="1">
    <source>
        <dbReference type="SAM" id="Phobius"/>
    </source>
</evidence>
<feature type="transmembrane region" description="Helical" evidence="1">
    <location>
        <begin position="104"/>
        <end position="121"/>
    </location>
</feature>
<proteinExistence type="predicted"/>
<dbReference type="AlphaFoldDB" id="A0A1H8NCH2"/>
<feature type="transmembrane region" description="Helical" evidence="1">
    <location>
        <begin position="16"/>
        <end position="37"/>
    </location>
</feature>
<dbReference type="STRING" id="569882.SAMN04490248_103111"/>
<accession>A0A1H8NCH2</accession>